<dbReference type="InterPro" id="IPR035097">
    <property type="entry name" value="M29_N-terminal"/>
</dbReference>
<name>A0A3M0YXX0_9BACT</name>
<organism evidence="10 11">
    <name type="scientific">Candidatus Dojkabacteria bacterium</name>
    <dbReference type="NCBI Taxonomy" id="2099670"/>
    <lineage>
        <taxon>Bacteria</taxon>
        <taxon>Candidatus Dojkabacteria</taxon>
    </lineage>
</organism>
<dbReference type="Pfam" id="PF02073">
    <property type="entry name" value="Peptidase_M29"/>
    <property type="match status" value="1"/>
</dbReference>
<evidence type="ECO:0000256" key="5">
    <source>
        <dbReference type="ARBA" id="ARBA00022438"/>
    </source>
</evidence>
<comment type="similarity">
    <text evidence="4">Belongs to the peptidase M29 family.</text>
</comment>
<comment type="caution">
    <text evidence="10">The sequence shown here is derived from an EMBL/GenBank/DDBJ whole genome shotgun (WGS) entry which is preliminary data.</text>
</comment>
<dbReference type="PANTHER" id="PTHR34448">
    <property type="entry name" value="AMINOPEPTIDASE"/>
    <property type="match status" value="1"/>
</dbReference>
<evidence type="ECO:0000256" key="7">
    <source>
        <dbReference type="ARBA" id="ARBA00022723"/>
    </source>
</evidence>
<evidence type="ECO:0000313" key="10">
    <source>
        <dbReference type="EMBL" id="RMD76902.1"/>
    </source>
</evidence>
<keyword evidence="5 10" id="KW-0031">Aminopeptidase</keyword>
<evidence type="ECO:0000256" key="4">
    <source>
        <dbReference type="ARBA" id="ARBA00008236"/>
    </source>
</evidence>
<protein>
    <submittedName>
        <fullName evidence="10">Aminopeptidase</fullName>
    </submittedName>
</protein>
<keyword evidence="6" id="KW-0645">Protease</keyword>
<accession>A0A3M0YXX0</accession>
<proteinExistence type="inferred from homology"/>
<evidence type="ECO:0000256" key="1">
    <source>
        <dbReference type="ARBA" id="ARBA00001941"/>
    </source>
</evidence>
<gene>
    <name evidence="10" type="ORF">D6810_02615</name>
</gene>
<evidence type="ECO:0000313" key="11">
    <source>
        <dbReference type="Proteomes" id="UP000269410"/>
    </source>
</evidence>
<evidence type="ECO:0000256" key="8">
    <source>
        <dbReference type="ARBA" id="ARBA00022801"/>
    </source>
</evidence>
<dbReference type="GO" id="GO:0004177">
    <property type="term" value="F:aminopeptidase activity"/>
    <property type="evidence" value="ECO:0007669"/>
    <property type="project" value="UniProtKB-KW"/>
</dbReference>
<dbReference type="Gene3D" id="3.40.1830.10">
    <property type="entry name" value="Thermophilic metalloprotease (M29)"/>
    <property type="match status" value="1"/>
</dbReference>
<reference evidence="10 11" key="1">
    <citation type="submission" date="2018-10" db="EMBL/GenBank/DDBJ databases">
        <title>Thermophilic Lithotrophy and Phototrophy in an Intertidal, Iron-rich, Geothermal Spring.</title>
        <authorList>
            <person name="Ward L.M."/>
            <person name="Idei A."/>
            <person name="Nakagawa M."/>
            <person name="Ueno Y."/>
            <person name="Fischer W."/>
            <person name="Mcglynn S.E."/>
        </authorList>
    </citation>
    <scope>NUCLEOTIDE SEQUENCE [LARGE SCALE GENOMIC DNA]</scope>
    <source>
        <strain evidence="10">J137</strain>
    </source>
</reference>
<dbReference type="AlphaFoldDB" id="A0A3M0YXX0"/>
<dbReference type="GO" id="GO:0008237">
    <property type="term" value="F:metallopeptidase activity"/>
    <property type="evidence" value="ECO:0007669"/>
    <property type="project" value="UniProtKB-KW"/>
</dbReference>
<dbReference type="Proteomes" id="UP000269410">
    <property type="component" value="Unassembled WGS sequence"/>
</dbReference>
<dbReference type="InterPro" id="IPR052170">
    <property type="entry name" value="M29_Exopeptidase"/>
</dbReference>
<comment type="cofactor">
    <cofactor evidence="3">
        <name>Zn(2+)</name>
        <dbReference type="ChEBI" id="CHEBI:29105"/>
    </cofactor>
</comment>
<dbReference type="SUPFAM" id="SSF144052">
    <property type="entry name" value="Thermophilic metalloprotease-like"/>
    <property type="match status" value="1"/>
</dbReference>
<sequence length="417" mass="48065">MADSVYINNIYIPDEKVLRNLANVLINFALNSGQGIKKGEVVYVVLNEIAKPMILPIQEAILKAGGHMILNYLPDWLERDRDATRLFYQLANEEQLNFFPEEYIRARVNTMDHMVQLLSSYSHNYYKDIDQNKIAQRNRVWKKYMEMRSKKEYEGRLTWVLAEYPSPAMAEAAQMTIEEYWDQVIKACYLDEDDPIAKHKETMQRIQTIQQKLNSLGIESLHIEGEDVDLKIVMGESRLFVGGTGRNIPSFEVFTSPDARYTSGWIRFNQPLYRNGQVIKGIKLEFEEGKVVNFSAEENYEALKAMLETDEGARRVGEFSLTDKRFSKINKIMANTLFDENFGGEYGNTHIALGQSYRDTIANQEKYSDEQLKEMGFNDSAIHVDIISTSNRRVTAKLKNGSEMVIYENGEFQGLDV</sequence>
<evidence type="ECO:0000256" key="3">
    <source>
        <dbReference type="ARBA" id="ARBA00001947"/>
    </source>
</evidence>
<dbReference type="GO" id="GO:0046872">
    <property type="term" value="F:metal ion binding"/>
    <property type="evidence" value="ECO:0007669"/>
    <property type="project" value="UniProtKB-KW"/>
</dbReference>
<keyword evidence="7" id="KW-0479">Metal-binding</keyword>
<keyword evidence="9" id="KW-0482">Metalloprotease</keyword>
<comment type="cofactor">
    <cofactor evidence="1">
        <name>Co(2+)</name>
        <dbReference type="ChEBI" id="CHEBI:48828"/>
    </cofactor>
</comment>
<comment type="cofactor">
    <cofactor evidence="2">
        <name>Mg(2+)</name>
        <dbReference type="ChEBI" id="CHEBI:18420"/>
    </cofactor>
</comment>
<dbReference type="PRINTS" id="PR00919">
    <property type="entry name" value="THERMOPTASE"/>
</dbReference>
<dbReference type="EMBL" id="RFKV01000084">
    <property type="protein sequence ID" value="RMD76902.1"/>
    <property type="molecule type" value="Genomic_DNA"/>
</dbReference>
<dbReference type="GO" id="GO:0006508">
    <property type="term" value="P:proteolysis"/>
    <property type="evidence" value="ECO:0007669"/>
    <property type="project" value="UniProtKB-KW"/>
</dbReference>
<dbReference type="InterPro" id="IPR000787">
    <property type="entry name" value="Peptidase_M29"/>
</dbReference>
<evidence type="ECO:0000256" key="2">
    <source>
        <dbReference type="ARBA" id="ARBA00001946"/>
    </source>
</evidence>
<keyword evidence="8" id="KW-0378">Hydrolase</keyword>
<dbReference type="PANTHER" id="PTHR34448:SF3">
    <property type="entry name" value="AMINOPEPTIDASE AMPS"/>
    <property type="match status" value="1"/>
</dbReference>
<evidence type="ECO:0000256" key="6">
    <source>
        <dbReference type="ARBA" id="ARBA00022670"/>
    </source>
</evidence>
<evidence type="ECO:0000256" key="9">
    <source>
        <dbReference type="ARBA" id="ARBA00023049"/>
    </source>
</evidence>